<evidence type="ECO:0000313" key="2">
    <source>
        <dbReference type="Proteomes" id="UP000198775"/>
    </source>
</evidence>
<name>A0A1H8S3F1_9EURY</name>
<organism evidence="1 2">
    <name type="scientific">Halorientalis persicus</name>
    <dbReference type="NCBI Taxonomy" id="1367881"/>
    <lineage>
        <taxon>Archaea</taxon>
        <taxon>Methanobacteriati</taxon>
        <taxon>Methanobacteriota</taxon>
        <taxon>Stenosarchaea group</taxon>
        <taxon>Halobacteria</taxon>
        <taxon>Halobacteriales</taxon>
        <taxon>Haloarculaceae</taxon>
        <taxon>Halorientalis</taxon>
    </lineage>
</organism>
<protein>
    <submittedName>
        <fullName evidence="1">Uncharacterized protein</fullName>
    </submittedName>
</protein>
<gene>
    <name evidence="1" type="ORF">SAMN05216388_1017136</name>
</gene>
<evidence type="ECO:0000313" key="1">
    <source>
        <dbReference type="EMBL" id="SEO73190.1"/>
    </source>
</evidence>
<reference evidence="2" key="1">
    <citation type="submission" date="2016-10" db="EMBL/GenBank/DDBJ databases">
        <authorList>
            <person name="Varghese N."/>
            <person name="Submissions S."/>
        </authorList>
    </citation>
    <scope>NUCLEOTIDE SEQUENCE [LARGE SCALE GENOMIC DNA]</scope>
    <source>
        <strain evidence="2">IBRC-M 10043</strain>
    </source>
</reference>
<keyword evidence="2" id="KW-1185">Reference proteome</keyword>
<dbReference type="EMBL" id="FOCX01000017">
    <property type="protein sequence ID" value="SEO73190.1"/>
    <property type="molecule type" value="Genomic_DNA"/>
</dbReference>
<dbReference type="RefSeq" id="WP_092662190.1">
    <property type="nucleotide sequence ID" value="NZ_FOCX01000017.1"/>
</dbReference>
<dbReference type="Proteomes" id="UP000198775">
    <property type="component" value="Unassembled WGS sequence"/>
</dbReference>
<accession>A0A1H8S3F1</accession>
<proteinExistence type="predicted"/>
<sequence length="75" mass="8730">MAEYTKKGTSYRTVQLEYIKRTMPEDSSVSERARELLDEAIAAERVLAEEGFPMEGDRRQEFIAEAVREKCERLD</sequence>
<dbReference type="AlphaFoldDB" id="A0A1H8S3F1"/>